<evidence type="ECO:0000256" key="2">
    <source>
        <dbReference type="ARBA" id="ARBA00022980"/>
    </source>
</evidence>
<dbReference type="Proteomes" id="UP001228690">
    <property type="component" value="Chromosome"/>
</dbReference>
<dbReference type="InterPro" id="IPR022803">
    <property type="entry name" value="Ribosomal_uL5_dom_sf"/>
</dbReference>
<keyword evidence="9" id="KW-1185">Reference proteome</keyword>
<evidence type="ECO:0000256" key="5">
    <source>
        <dbReference type="RuleBase" id="RU003930"/>
    </source>
</evidence>
<evidence type="ECO:0000256" key="1">
    <source>
        <dbReference type="ARBA" id="ARBA00008553"/>
    </source>
</evidence>
<keyword evidence="3 4" id="KW-0687">Ribonucleoprotein</keyword>
<evidence type="ECO:0000313" key="9">
    <source>
        <dbReference type="Proteomes" id="UP001228690"/>
    </source>
</evidence>
<dbReference type="PANTHER" id="PTHR11994">
    <property type="entry name" value="60S RIBOSOMAL PROTEIN L11-RELATED"/>
    <property type="match status" value="1"/>
</dbReference>
<dbReference type="RefSeq" id="WP_326927108.1">
    <property type="nucleotide sequence ID" value="NZ_CP123443.1"/>
</dbReference>
<proteinExistence type="inferred from homology"/>
<dbReference type="SUPFAM" id="SSF55282">
    <property type="entry name" value="RL5-like"/>
    <property type="match status" value="1"/>
</dbReference>
<keyword evidence="4" id="KW-0699">rRNA-binding</keyword>
<evidence type="ECO:0000256" key="3">
    <source>
        <dbReference type="ARBA" id="ARBA00023274"/>
    </source>
</evidence>
<dbReference type="Pfam" id="PF00673">
    <property type="entry name" value="Ribosomal_L5_C"/>
    <property type="match status" value="1"/>
</dbReference>
<protein>
    <recommendedName>
        <fullName evidence="4">Large ribosomal subunit protein uL5</fullName>
    </recommendedName>
</protein>
<dbReference type="InterPro" id="IPR020930">
    <property type="entry name" value="Ribosomal_uL5_bac-type"/>
</dbReference>
<dbReference type="InterPro" id="IPR002132">
    <property type="entry name" value="Ribosomal_uL5"/>
</dbReference>
<dbReference type="PROSITE" id="PS00358">
    <property type="entry name" value="RIBOSOMAL_L5"/>
    <property type="match status" value="1"/>
</dbReference>
<dbReference type="Pfam" id="PF00281">
    <property type="entry name" value="Ribosomal_L5"/>
    <property type="match status" value="1"/>
</dbReference>
<dbReference type="GO" id="GO:0005840">
    <property type="term" value="C:ribosome"/>
    <property type="evidence" value="ECO:0007669"/>
    <property type="project" value="UniProtKB-KW"/>
</dbReference>
<dbReference type="InterPro" id="IPR020929">
    <property type="entry name" value="Ribosomal_uL5_CS"/>
</dbReference>
<sequence>MAEVRMKKIYKEEVLPELYKQFSYKSVMQVPALEKITVSIGIGEAIQNKKLLDGALSELALITGQMGVKTKARKSVAAFKVRAGMATGVKVTLRGSRMYDFYDRLVSIALPRVKDFRGISPKSFDRNGNFSLGIDEQIIFPEINYDKIEQIRGMNINIVTTAKSDEEGYALLDKMGMPFRKGA</sequence>
<accession>A0ABY8MGD2</accession>
<keyword evidence="4" id="KW-0694">RNA-binding</keyword>
<keyword evidence="2 4" id="KW-0689">Ribosomal protein</keyword>
<dbReference type="Gene3D" id="3.30.1440.10">
    <property type="match status" value="1"/>
</dbReference>
<dbReference type="InterPro" id="IPR031310">
    <property type="entry name" value="Ribosomal_uL5_N"/>
</dbReference>
<dbReference type="HAMAP" id="MF_01333_B">
    <property type="entry name" value="Ribosomal_uL5_B"/>
    <property type="match status" value="1"/>
</dbReference>
<gene>
    <name evidence="4 8" type="primary">rplE</name>
    <name evidence="8" type="ORF">P0082_10605</name>
</gene>
<comment type="subunit">
    <text evidence="4">Part of the 50S ribosomal subunit; part of the 5S rRNA/L5/L18/L25 subcomplex. Contacts the 5S rRNA and the P site tRNA. Forms a bridge to the 30S subunit in the 70S ribosome.</text>
</comment>
<evidence type="ECO:0000313" key="8">
    <source>
        <dbReference type="EMBL" id="WGK68921.1"/>
    </source>
</evidence>
<feature type="domain" description="Large ribosomal subunit protein uL5 N-terminal" evidence="6">
    <location>
        <begin position="26"/>
        <end position="82"/>
    </location>
</feature>
<evidence type="ECO:0000259" key="6">
    <source>
        <dbReference type="Pfam" id="PF00281"/>
    </source>
</evidence>
<reference evidence="8 9" key="1">
    <citation type="submission" date="2023-04" db="EMBL/GenBank/DDBJ databases">
        <title>Spirochaete genome identified in red abalone sample constitutes a novel genus.</title>
        <authorList>
            <person name="Sharma S.P."/>
            <person name="Purcell C.M."/>
            <person name="Hyde J.R."/>
            <person name="Severin A.J."/>
        </authorList>
    </citation>
    <scope>NUCLEOTIDE SEQUENCE [LARGE SCALE GENOMIC DNA]</scope>
    <source>
        <strain evidence="8 9">SP-2023</strain>
    </source>
</reference>
<dbReference type="InterPro" id="IPR031309">
    <property type="entry name" value="Ribosomal_uL5_C"/>
</dbReference>
<evidence type="ECO:0000259" key="7">
    <source>
        <dbReference type="Pfam" id="PF00673"/>
    </source>
</evidence>
<dbReference type="EMBL" id="CP123443">
    <property type="protein sequence ID" value="WGK68921.1"/>
    <property type="molecule type" value="Genomic_DNA"/>
</dbReference>
<evidence type="ECO:0000256" key="4">
    <source>
        <dbReference type="HAMAP-Rule" id="MF_01333"/>
    </source>
</evidence>
<keyword evidence="4" id="KW-0820">tRNA-binding</keyword>
<organism evidence="8 9">
    <name type="scientific">Candidatus Haliotispira prima</name>
    <dbReference type="NCBI Taxonomy" id="3034016"/>
    <lineage>
        <taxon>Bacteria</taxon>
        <taxon>Pseudomonadati</taxon>
        <taxon>Spirochaetota</taxon>
        <taxon>Spirochaetia</taxon>
        <taxon>Spirochaetales</taxon>
        <taxon>Spirochaetaceae</taxon>
        <taxon>Candidatus Haliotispira</taxon>
    </lineage>
</organism>
<name>A0ABY8MGD2_9SPIO</name>
<dbReference type="NCBIfam" id="NF000585">
    <property type="entry name" value="PRK00010.1"/>
    <property type="match status" value="1"/>
</dbReference>
<comment type="similarity">
    <text evidence="1 4 5">Belongs to the universal ribosomal protein uL5 family.</text>
</comment>
<dbReference type="PIRSF" id="PIRSF002161">
    <property type="entry name" value="Ribosomal_L5"/>
    <property type="match status" value="1"/>
</dbReference>
<comment type="function">
    <text evidence="4">This is 1 of the proteins that bind and probably mediate the attachment of the 5S RNA into the large ribosomal subunit, where it forms part of the central protuberance. In the 70S ribosome it contacts protein S13 of the 30S subunit (bridge B1b), connecting the 2 subunits; this bridge is implicated in subunit movement. Contacts the P site tRNA; the 5S rRNA and some of its associated proteins might help stabilize positioning of ribosome-bound tRNAs.</text>
</comment>
<feature type="domain" description="Large ribosomal subunit protein uL5 C-terminal" evidence="7">
    <location>
        <begin position="87"/>
        <end position="179"/>
    </location>
</feature>